<dbReference type="Proteomes" id="UP000010469">
    <property type="component" value="Chromosome"/>
</dbReference>
<name>L0ADN8_CALLD</name>
<accession>L0ADN8</accession>
<dbReference type="EMBL" id="CP003378">
    <property type="protein sequence ID" value="AFZ71150.1"/>
    <property type="molecule type" value="Genomic_DNA"/>
</dbReference>
<dbReference type="FunCoup" id="L0ADN8">
    <property type="interactions" value="126"/>
</dbReference>
<evidence type="ECO:0000256" key="1">
    <source>
        <dbReference type="SAM" id="Coils"/>
    </source>
</evidence>
<dbReference type="InterPro" id="IPR008532">
    <property type="entry name" value="NFACT_RNA-bd"/>
</dbReference>
<dbReference type="NCBIfam" id="NF041120">
    <property type="entry name" value="RqcH_arch"/>
    <property type="match status" value="1"/>
</dbReference>
<dbReference type="PANTHER" id="PTHR15239:SF6">
    <property type="entry name" value="RIBOSOME QUALITY CONTROL COMPLEX SUBUNIT NEMF"/>
    <property type="match status" value="1"/>
</dbReference>
<dbReference type="Pfam" id="PF05670">
    <property type="entry name" value="NFACT-R_1"/>
    <property type="match status" value="1"/>
</dbReference>
<dbReference type="eggNOG" id="arCOG01695">
    <property type="taxonomic scope" value="Archaea"/>
</dbReference>
<reference evidence="4" key="1">
    <citation type="submission" date="2012-03" db="EMBL/GenBank/DDBJ databases">
        <title>Complete genome of Caldisphaera lagunensis DSM 15908.</title>
        <authorList>
            <person name="Lucas S."/>
            <person name="Copeland A."/>
            <person name="Lapidus A."/>
            <person name="Glavina del Rio T."/>
            <person name="Dalin E."/>
            <person name="Tice H."/>
            <person name="Bruce D."/>
            <person name="Goodwin L."/>
            <person name="Pitluck S."/>
            <person name="Peters L."/>
            <person name="Mikhailova N."/>
            <person name="Teshima H."/>
            <person name="Kyrpides N."/>
            <person name="Mavromatis K."/>
            <person name="Ivanova N."/>
            <person name="Brettin T."/>
            <person name="Detter J.C."/>
            <person name="Han C."/>
            <person name="Larimer F."/>
            <person name="Land M."/>
            <person name="Hauser L."/>
            <person name="Markowitz V."/>
            <person name="Cheng J.-F."/>
            <person name="Hugenholtz P."/>
            <person name="Woyke T."/>
            <person name="Wu D."/>
            <person name="Spring S."/>
            <person name="Schroeder M."/>
            <person name="Brambilla E."/>
            <person name="Klenk H.-P."/>
            <person name="Eisen J.A."/>
        </authorList>
    </citation>
    <scope>NUCLEOTIDE SEQUENCE [LARGE SCALE GENOMIC DNA]</scope>
    <source>
        <strain evidence="4">DSM 15908 / JCM 11604 / IC-154</strain>
    </source>
</reference>
<dbReference type="Gene3D" id="2.30.310.10">
    <property type="entry name" value="ibrinogen binding protein from staphylococcus aureus domain"/>
    <property type="match status" value="1"/>
</dbReference>
<keyword evidence="4" id="KW-1185">Reference proteome</keyword>
<evidence type="ECO:0000313" key="4">
    <source>
        <dbReference type="Proteomes" id="UP000010469"/>
    </source>
</evidence>
<feature type="coiled-coil region" evidence="1">
    <location>
        <begin position="319"/>
        <end position="346"/>
    </location>
</feature>
<dbReference type="InParanoid" id="L0ADN8"/>
<dbReference type="STRING" id="1056495.Calag_1445"/>
<dbReference type="GO" id="GO:0072344">
    <property type="term" value="P:rescue of stalled ribosome"/>
    <property type="evidence" value="ECO:0007669"/>
    <property type="project" value="TreeGrafter"/>
</dbReference>
<organism evidence="3 4">
    <name type="scientific">Caldisphaera lagunensis (strain DSM 15908 / JCM 11604 / ANMR 0165 / IC-154)</name>
    <dbReference type="NCBI Taxonomy" id="1056495"/>
    <lineage>
        <taxon>Archaea</taxon>
        <taxon>Thermoproteota</taxon>
        <taxon>Thermoprotei</taxon>
        <taxon>Acidilobales</taxon>
        <taxon>Caldisphaeraceae</taxon>
        <taxon>Caldisphaera</taxon>
    </lineage>
</organism>
<feature type="coiled-coil region" evidence="1">
    <location>
        <begin position="411"/>
        <end position="438"/>
    </location>
</feature>
<dbReference type="AlphaFoldDB" id="L0ADN8"/>
<keyword evidence="1" id="KW-0175">Coiled coil</keyword>
<evidence type="ECO:0000313" key="3">
    <source>
        <dbReference type="EMBL" id="AFZ71150.1"/>
    </source>
</evidence>
<protein>
    <submittedName>
        <fullName evidence="3">Putative RNA-binding protein, snRNP like protein</fullName>
    </submittedName>
</protein>
<dbReference type="GO" id="GO:0000049">
    <property type="term" value="F:tRNA binding"/>
    <property type="evidence" value="ECO:0007669"/>
    <property type="project" value="TreeGrafter"/>
</dbReference>
<proteinExistence type="predicted"/>
<dbReference type="KEGG" id="clg:Calag_1445"/>
<dbReference type="GO" id="GO:0043023">
    <property type="term" value="F:ribosomal large subunit binding"/>
    <property type="evidence" value="ECO:0007669"/>
    <property type="project" value="TreeGrafter"/>
</dbReference>
<dbReference type="Pfam" id="PF05833">
    <property type="entry name" value="NFACT_N"/>
    <property type="match status" value="1"/>
</dbReference>
<dbReference type="InterPro" id="IPR051608">
    <property type="entry name" value="RQC_Subunit_NEMF"/>
</dbReference>
<gene>
    <name evidence="3" type="ordered locus">Calag_1445</name>
</gene>
<dbReference type="GO" id="GO:1990112">
    <property type="term" value="C:RQC complex"/>
    <property type="evidence" value="ECO:0007669"/>
    <property type="project" value="TreeGrafter"/>
</dbReference>
<dbReference type="PANTHER" id="PTHR15239">
    <property type="entry name" value="NUCLEAR EXPORT MEDIATOR FACTOR NEMF"/>
    <property type="match status" value="1"/>
</dbReference>
<dbReference type="HOGENOM" id="CLU_003612_2_1_2"/>
<sequence length="669" mass="77182">MKNLNGYLRIGRSKELGNYGVINMARKSMSSFDIYSWINTTGKQIINQRVDNAYYEGQYLLLKIKTKISDILLIEPSLRIHFSNRIKPSSEFVDKQFALLLRKYIRDQKITSVEQIGFDRLIKITFFNIKTFVEILPKGVVALVDENDQIIGATKYLKFKDREIKPKIKYKFPKIIEKKPWELDYKEMIDSISKYNDVTRGLVMGMNLPGEVAEEVLYLSGIQRNANPSIINKEIFDNMIDNLQKLIKMSLEGKGYIYFVNEKPIQSTPFISKSILETGGKMSEYEFFDMALDDYFNMIVPHAIGSKLEEEKSKILHSIEENKSLSSKYIEEAEKLEKQAQIIAQNYFEIEKIVEKIKNKQADENIVNINNKEKYAIIKFGEELIKVYFDEGLDKAIVKLYREAGELRSKSKKAISSIDDMMKKLNEIEEKIELEKVKNIIRSRKREWYEKYHWILTRNNFLAIGGRDADQNESVVKKYLSEKDIYIHADIHGSPSVVLFANNKDVGEEDINDAAIIAIAYSKAWKAGMGSVGAYWVLGNQVSKSPPSGEYLAKGSFMIYGKKNFLKPINMELYLGISTNKEGLPIVIIGNEYIVKERSLVYSRILPGEKKQHEIAMELKEGFAKMFNGKERIYFNALDENEISQRIPGNSKISFIKKGLMEFPNNILK</sequence>
<evidence type="ECO:0000259" key="2">
    <source>
        <dbReference type="Pfam" id="PF05670"/>
    </source>
</evidence>
<feature type="domain" description="NFACT RNA-binding" evidence="2">
    <location>
        <begin position="451"/>
        <end position="561"/>
    </location>
</feature>